<dbReference type="NCBIfam" id="NF003592">
    <property type="entry name" value="PRK05254.1-5"/>
    <property type="match status" value="1"/>
</dbReference>
<organism evidence="13 14">
    <name type="scientific">Aquimarina atlantica</name>
    <dbReference type="NCBI Taxonomy" id="1317122"/>
    <lineage>
        <taxon>Bacteria</taxon>
        <taxon>Pseudomonadati</taxon>
        <taxon>Bacteroidota</taxon>
        <taxon>Flavobacteriia</taxon>
        <taxon>Flavobacteriales</taxon>
        <taxon>Flavobacteriaceae</taxon>
        <taxon>Aquimarina</taxon>
    </lineage>
</organism>
<proteinExistence type="inferred from homology"/>
<comment type="caution">
    <text evidence="13">The sequence shown here is derived from an EMBL/GenBank/DDBJ whole genome shotgun (WGS) entry which is preliminary data.</text>
</comment>
<dbReference type="PANTHER" id="PTHR11264:SF0">
    <property type="entry name" value="URACIL-DNA GLYCOSYLASE"/>
    <property type="match status" value="1"/>
</dbReference>
<comment type="catalytic activity">
    <reaction evidence="1 9 11">
        <text>Hydrolyzes single-stranded DNA or mismatched double-stranded DNA and polynucleotides, releasing free uracil.</text>
        <dbReference type="EC" id="3.2.2.27"/>
    </reaction>
</comment>
<evidence type="ECO:0000256" key="4">
    <source>
        <dbReference type="ARBA" id="ARBA00012030"/>
    </source>
</evidence>
<evidence type="ECO:0000256" key="8">
    <source>
        <dbReference type="ARBA" id="ARBA00023204"/>
    </source>
</evidence>
<evidence type="ECO:0000256" key="2">
    <source>
        <dbReference type="ARBA" id="ARBA00002631"/>
    </source>
</evidence>
<dbReference type="SMART" id="SM00987">
    <property type="entry name" value="UreE_C"/>
    <property type="match status" value="1"/>
</dbReference>
<dbReference type="EMBL" id="AQRA01000001">
    <property type="protein sequence ID" value="EZH75292.1"/>
    <property type="molecule type" value="Genomic_DNA"/>
</dbReference>
<dbReference type="InterPro" id="IPR036895">
    <property type="entry name" value="Uracil-DNA_glycosylase-like_sf"/>
</dbReference>
<accession>A0A023BYX7</accession>
<dbReference type="GO" id="GO:0005737">
    <property type="term" value="C:cytoplasm"/>
    <property type="evidence" value="ECO:0007669"/>
    <property type="project" value="UniProtKB-SubCell"/>
</dbReference>
<dbReference type="NCBIfam" id="NF003589">
    <property type="entry name" value="PRK05254.1-2"/>
    <property type="match status" value="1"/>
</dbReference>
<dbReference type="InterPro" id="IPR018085">
    <property type="entry name" value="Ura-DNA_Glyclase_AS"/>
</dbReference>
<dbReference type="Gene3D" id="3.40.470.10">
    <property type="entry name" value="Uracil-DNA glycosylase-like domain"/>
    <property type="match status" value="1"/>
</dbReference>
<dbReference type="SMART" id="SM00986">
    <property type="entry name" value="UDG"/>
    <property type="match status" value="1"/>
</dbReference>
<dbReference type="NCBIfam" id="NF003591">
    <property type="entry name" value="PRK05254.1-4"/>
    <property type="match status" value="1"/>
</dbReference>
<dbReference type="RefSeq" id="WP_034237650.1">
    <property type="nucleotide sequence ID" value="NZ_AQRA01000001.1"/>
</dbReference>
<dbReference type="SUPFAM" id="SSF52141">
    <property type="entry name" value="Uracil-DNA glycosylase-like"/>
    <property type="match status" value="1"/>
</dbReference>
<evidence type="ECO:0000259" key="12">
    <source>
        <dbReference type="SMART" id="SM00986"/>
    </source>
</evidence>
<dbReference type="PROSITE" id="PS00130">
    <property type="entry name" value="U_DNA_GLYCOSYLASE"/>
    <property type="match status" value="1"/>
</dbReference>
<dbReference type="OrthoDB" id="9804372at2"/>
<dbReference type="STRING" id="1317122.ATO12_00515"/>
<dbReference type="NCBIfam" id="TIGR00628">
    <property type="entry name" value="ung"/>
    <property type="match status" value="1"/>
</dbReference>
<dbReference type="FunFam" id="3.40.470.10:FF:000001">
    <property type="entry name" value="Uracil-DNA glycosylase"/>
    <property type="match status" value="1"/>
</dbReference>
<dbReference type="HAMAP" id="MF_00148">
    <property type="entry name" value="UDG"/>
    <property type="match status" value="1"/>
</dbReference>
<comment type="function">
    <text evidence="2 9 11">Excises uracil residues from the DNA which can arise as a result of misincorporation of dUMP residues by DNA polymerase or due to deamination of cytosine.</text>
</comment>
<evidence type="ECO:0000256" key="9">
    <source>
        <dbReference type="HAMAP-Rule" id="MF_00148"/>
    </source>
</evidence>
<evidence type="ECO:0000256" key="6">
    <source>
        <dbReference type="ARBA" id="ARBA00022763"/>
    </source>
</evidence>
<feature type="active site" description="Proton acceptor" evidence="9 10">
    <location>
        <position position="65"/>
    </location>
</feature>
<comment type="similarity">
    <text evidence="3 9 11">Belongs to the uracil-DNA glycosylase (UDG) superfamily. UNG family.</text>
</comment>
<evidence type="ECO:0000256" key="7">
    <source>
        <dbReference type="ARBA" id="ARBA00022801"/>
    </source>
</evidence>
<comment type="subcellular location">
    <subcellularLocation>
        <location evidence="9">Cytoplasm</location>
    </subcellularLocation>
</comment>
<dbReference type="NCBIfam" id="NF003588">
    <property type="entry name" value="PRK05254.1-1"/>
    <property type="match status" value="1"/>
</dbReference>
<dbReference type="GO" id="GO:0004844">
    <property type="term" value="F:uracil DNA N-glycosylase activity"/>
    <property type="evidence" value="ECO:0007669"/>
    <property type="project" value="UniProtKB-UniRule"/>
</dbReference>
<keyword evidence="9" id="KW-0963">Cytoplasm</keyword>
<sequence>MNVNIEPSWNQQLKEEFDKPYFASLVGFVKTEYKNNTCYPKGSDIFSAFDHCSFDDVKVVVIGQDPYHGVGQANGLCFSVSDGIDMPPSLINIFKEIETDLKLPFPSNGNLERWAKQGVLLLNATLTVRAHQAGSHQNKGWEQFTDAVIQTISDTKKNVVFLLWGGYAKKKGAKIDRSKHHVLTSGHPSPLSANRGYWFGNKHFSKTNSYLLETNQTEINW</sequence>
<evidence type="ECO:0000313" key="13">
    <source>
        <dbReference type="EMBL" id="EZH75292.1"/>
    </source>
</evidence>
<dbReference type="eggNOG" id="COG0692">
    <property type="taxonomic scope" value="Bacteria"/>
</dbReference>
<keyword evidence="7 9" id="KW-0378">Hydrolase</keyword>
<dbReference type="Pfam" id="PF03167">
    <property type="entry name" value="UDG"/>
    <property type="match status" value="1"/>
</dbReference>
<dbReference type="AlphaFoldDB" id="A0A023BYX7"/>
<evidence type="ECO:0000256" key="5">
    <source>
        <dbReference type="ARBA" id="ARBA00018429"/>
    </source>
</evidence>
<dbReference type="EC" id="3.2.2.27" evidence="4 9"/>
<dbReference type="GO" id="GO:0097510">
    <property type="term" value="P:base-excision repair, AP site formation via deaminated base removal"/>
    <property type="evidence" value="ECO:0007669"/>
    <property type="project" value="TreeGrafter"/>
</dbReference>
<protein>
    <recommendedName>
        <fullName evidence="5 9">Uracil-DNA glycosylase</fullName>
        <shortName evidence="9">UDG</shortName>
        <ecNumber evidence="4 9">3.2.2.27</ecNumber>
    </recommendedName>
</protein>
<evidence type="ECO:0000256" key="10">
    <source>
        <dbReference type="PROSITE-ProRule" id="PRU10072"/>
    </source>
</evidence>
<evidence type="ECO:0000313" key="14">
    <source>
        <dbReference type="Proteomes" id="UP000023541"/>
    </source>
</evidence>
<keyword evidence="8 9" id="KW-0234">DNA repair</keyword>
<gene>
    <name evidence="9" type="primary">ung</name>
    <name evidence="13" type="ORF">ATO12_00515</name>
</gene>
<evidence type="ECO:0000256" key="3">
    <source>
        <dbReference type="ARBA" id="ARBA00008184"/>
    </source>
</evidence>
<evidence type="ECO:0000256" key="1">
    <source>
        <dbReference type="ARBA" id="ARBA00001400"/>
    </source>
</evidence>
<evidence type="ECO:0000256" key="11">
    <source>
        <dbReference type="RuleBase" id="RU003780"/>
    </source>
</evidence>
<reference evidence="13 14" key="1">
    <citation type="submission" date="2014-04" db="EMBL/GenBank/DDBJ databases">
        <title>Aquimarina sp. 22II-S11-z7 Genome Sequencing.</title>
        <authorList>
            <person name="Lai Q."/>
        </authorList>
    </citation>
    <scope>NUCLEOTIDE SEQUENCE [LARGE SCALE GENOMIC DNA]</scope>
    <source>
        <strain evidence="13 14">22II-S11-z7</strain>
    </source>
</reference>
<feature type="domain" description="Uracil-DNA glycosylase-like" evidence="12">
    <location>
        <begin position="50"/>
        <end position="211"/>
    </location>
</feature>
<dbReference type="Proteomes" id="UP000023541">
    <property type="component" value="Unassembled WGS sequence"/>
</dbReference>
<dbReference type="PANTHER" id="PTHR11264">
    <property type="entry name" value="URACIL-DNA GLYCOSYLASE"/>
    <property type="match status" value="1"/>
</dbReference>
<keyword evidence="14" id="KW-1185">Reference proteome</keyword>
<name>A0A023BYX7_9FLAO</name>
<dbReference type="InterPro" id="IPR005122">
    <property type="entry name" value="Uracil-DNA_glycosylase-like"/>
</dbReference>
<dbReference type="CDD" id="cd10027">
    <property type="entry name" value="UDG-F1-like"/>
    <property type="match status" value="1"/>
</dbReference>
<keyword evidence="6 9" id="KW-0227">DNA damage</keyword>
<dbReference type="InterPro" id="IPR002043">
    <property type="entry name" value="UDG_fam1"/>
</dbReference>